<reference evidence="7" key="1">
    <citation type="submission" date="2017-01" db="EMBL/GenBank/DDBJ databases">
        <authorList>
            <person name="Varghese N."/>
            <person name="Submissions S."/>
        </authorList>
    </citation>
    <scope>NUCLEOTIDE SEQUENCE [LARGE SCALE GENOMIC DNA]</scope>
    <source>
        <strain evidence="7">DSM 21054</strain>
    </source>
</reference>
<dbReference type="SUPFAM" id="SSF56281">
    <property type="entry name" value="Metallo-hydrolase/oxidoreductase"/>
    <property type="match status" value="1"/>
</dbReference>
<evidence type="ECO:0000256" key="3">
    <source>
        <dbReference type="ARBA" id="ARBA00022801"/>
    </source>
</evidence>
<accession>A0A173MP56</accession>
<dbReference type="Proteomes" id="UP000186917">
    <property type="component" value="Unassembled WGS sequence"/>
</dbReference>
<evidence type="ECO:0000259" key="5">
    <source>
        <dbReference type="SMART" id="SM00849"/>
    </source>
</evidence>
<dbReference type="STRING" id="477680.SAMN05421788_101689"/>
<dbReference type="GO" id="GO:0016787">
    <property type="term" value="F:hydrolase activity"/>
    <property type="evidence" value="ECO:0007669"/>
    <property type="project" value="UniProtKB-KW"/>
</dbReference>
<gene>
    <name evidence="6" type="ORF">SAMN05421788_101689</name>
</gene>
<dbReference type="InterPro" id="IPR001279">
    <property type="entry name" value="Metallo-B-lactamas"/>
</dbReference>
<evidence type="ECO:0000256" key="1">
    <source>
        <dbReference type="ARBA" id="ARBA00001947"/>
    </source>
</evidence>
<keyword evidence="7" id="KW-1185">Reference proteome</keyword>
<organism evidence="6 7">
    <name type="scientific">Filimonas lacunae</name>
    <dbReference type="NCBI Taxonomy" id="477680"/>
    <lineage>
        <taxon>Bacteria</taxon>
        <taxon>Pseudomonadati</taxon>
        <taxon>Bacteroidota</taxon>
        <taxon>Chitinophagia</taxon>
        <taxon>Chitinophagales</taxon>
        <taxon>Chitinophagaceae</taxon>
        <taxon>Filimonas</taxon>
    </lineage>
</organism>
<keyword evidence="2" id="KW-0479">Metal-binding</keyword>
<comment type="cofactor">
    <cofactor evidence="1">
        <name>Zn(2+)</name>
        <dbReference type="ChEBI" id="CHEBI:29105"/>
    </cofactor>
</comment>
<feature type="domain" description="Metallo-beta-lactamase" evidence="5">
    <location>
        <begin position="13"/>
        <end position="195"/>
    </location>
</feature>
<evidence type="ECO:0000256" key="4">
    <source>
        <dbReference type="ARBA" id="ARBA00022833"/>
    </source>
</evidence>
<keyword evidence="4" id="KW-0862">Zinc</keyword>
<dbReference type="Pfam" id="PF00753">
    <property type="entry name" value="Lactamase_B"/>
    <property type="match status" value="1"/>
</dbReference>
<dbReference type="AlphaFoldDB" id="A0A173MP56"/>
<evidence type="ECO:0000313" key="7">
    <source>
        <dbReference type="Proteomes" id="UP000186917"/>
    </source>
</evidence>
<keyword evidence="3" id="KW-0378">Hydrolase</keyword>
<dbReference type="GO" id="GO:0046872">
    <property type="term" value="F:metal ion binding"/>
    <property type="evidence" value="ECO:0007669"/>
    <property type="project" value="UniProtKB-KW"/>
</dbReference>
<name>A0A173MP56_9BACT</name>
<protein>
    <submittedName>
        <fullName evidence="6">Glyoxylase, beta-lactamase superfamily II</fullName>
    </submittedName>
</protein>
<dbReference type="CDD" id="cd06262">
    <property type="entry name" value="metallo-hydrolase-like_MBL-fold"/>
    <property type="match status" value="1"/>
</dbReference>
<proteinExistence type="predicted"/>
<sequence length="212" mass="23540">MIKVDVFTFNPFQENTYVLSNETGEAIIIDPGCYFSAEWDELKNALEANNLRVTQLLFTHCHLDHVFGSKWVAQHYQLVPGLHKEEEIIMTTASEVGARYGLTFDNYTGPFRFIQEGDTVTLGEDTLSVLFTPGHSPGSICFYDAQEGFVIGGDVLFKDSVGRTDLPGGSHEQLLSSIRTKLFPLPDNTIVYPGHGGPTTIGYEKKNNPFLS</sequence>
<dbReference type="OrthoDB" id="9802248at2"/>
<dbReference type="InterPro" id="IPR036866">
    <property type="entry name" value="RibonucZ/Hydroxyglut_hydro"/>
</dbReference>
<dbReference type="PANTHER" id="PTHR46233:SF3">
    <property type="entry name" value="HYDROXYACYLGLUTATHIONE HYDROLASE GLOC"/>
    <property type="match status" value="1"/>
</dbReference>
<dbReference type="SMART" id="SM00849">
    <property type="entry name" value="Lactamase_B"/>
    <property type="match status" value="1"/>
</dbReference>
<dbReference type="EMBL" id="FTOR01000001">
    <property type="protein sequence ID" value="SIS69765.1"/>
    <property type="molecule type" value="Genomic_DNA"/>
</dbReference>
<evidence type="ECO:0000313" key="6">
    <source>
        <dbReference type="EMBL" id="SIS69765.1"/>
    </source>
</evidence>
<dbReference type="KEGG" id="fln:FLA_5297"/>
<dbReference type="Gene3D" id="3.60.15.10">
    <property type="entry name" value="Ribonuclease Z/Hydroxyacylglutathione hydrolase-like"/>
    <property type="match status" value="1"/>
</dbReference>
<dbReference type="PANTHER" id="PTHR46233">
    <property type="entry name" value="HYDROXYACYLGLUTATHIONE HYDROLASE GLOC"/>
    <property type="match status" value="1"/>
</dbReference>
<evidence type="ECO:0000256" key="2">
    <source>
        <dbReference type="ARBA" id="ARBA00022723"/>
    </source>
</evidence>
<dbReference type="InterPro" id="IPR051453">
    <property type="entry name" value="MBL_Glyoxalase_II"/>
</dbReference>
<dbReference type="RefSeq" id="WP_076375670.1">
    <property type="nucleotide sequence ID" value="NZ_AP017422.1"/>
</dbReference>